<feature type="compositionally biased region" description="Low complexity" evidence="1">
    <location>
        <begin position="355"/>
        <end position="392"/>
    </location>
</feature>
<evidence type="ECO:0000313" key="3">
    <source>
        <dbReference type="EMBL" id="QHT14825.1"/>
    </source>
</evidence>
<dbReference type="Gene3D" id="1.10.510.10">
    <property type="entry name" value="Transferase(Phosphotransferase) domain 1"/>
    <property type="match status" value="1"/>
</dbReference>
<evidence type="ECO:0000259" key="2">
    <source>
        <dbReference type="PROSITE" id="PS50011"/>
    </source>
</evidence>
<name>A0A6C0DGW9_9ZZZZ</name>
<dbReference type="Pfam" id="PF00069">
    <property type="entry name" value="Pkinase"/>
    <property type="match status" value="1"/>
</dbReference>
<dbReference type="SMART" id="SM00220">
    <property type="entry name" value="S_TKc"/>
    <property type="match status" value="1"/>
</dbReference>
<proteinExistence type="predicted"/>
<dbReference type="GO" id="GO:0005524">
    <property type="term" value="F:ATP binding"/>
    <property type="evidence" value="ECO:0007669"/>
    <property type="project" value="InterPro"/>
</dbReference>
<protein>
    <recommendedName>
        <fullName evidence="2">Protein kinase domain-containing protein</fullName>
    </recommendedName>
</protein>
<accession>A0A6C0DGW9</accession>
<feature type="region of interest" description="Disordered" evidence="1">
    <location>
        <begin position="466"/>
        <end position="491"/>
    </location>
</feature>
<dbReference type="SUPFAM" id="SSF56112">
    <property type="entry name" value="Protein kinase-like (PK-like)"/>
    <property type="match status" value="1"/>
</dbReference>
<dbReference type="InterPro" id="IPR000719">
    <property type="entry name" value="Prot_kinase_dom"/>
</dbReference>
<dbReference type="AlphaFoldDB" id="A0A6C0DGW9"/>
<dbReference type="GO" id="GO:0004672">
    <property type="term" value="F:protein kinase activity"/>
    <property type="evidence" value="ECO:0007669"/>
    <property type="project" value="InterPro"/>
</dbReference>
<evidence type="ECO:0000256" key="1">
    <source>
        <dbReference type="SAM" id="MobiDB-lite"/>
    </source>
</evidence>
<feature type="domain" description="Protein kinase" evidence="2">
    <location>
        <begin position="77"/>
        <end position="425"/>
    </location>
</feature>
<reference evidence="3" key="1">
    <citation type="journal article" date="2020" name="Nature">
        <title>Giant virus diversity and host interactions through global metagenomics.</title>
        <authorList>
            <person name="Schulz F."/>
            <person name="Roux S."/>
            <person name="Paez-Espino D."/>
            <person name="Jungbluth S."/>
            <person name="Walsh D.A."/>
            <person name="Denef V.J."/>
            <person name="McMahon K.D."/>
            <person name="Konstantinidis K.T."/>
            <person name="Eloe-Fadrosh E.A."/>
            <person name="Kyrpides N.C."/>
            <person name="Woyke T."/>
        </authorList>
    </citation>
    <scope>NUCLEOTIDE SEQUENCE</scope>
    <source>
        <strain evidence="3">GVMAG-M-3300023174-141</strain>
    </source>
</reference>
<sequence length="650" mass="73729">MAHKLYPKIIFPINFNQIGLNYEMTYDTFSNSNKVGVLRPLCQAASRDSIQCVVNPVSSKSELLQGGELHLRDGSRYRIEKTLASGSFGTTAIVRNIATGLLFCLKRQMTYDEDDELDCYKEAMMHHILDIKTRQFADHPSNLIPRLYHVVHSKNRDTVIYFIMDLMSTSLHSRLANIRTYHGRLFEFVRCLAQIRPTLEILYKNGSYTHGDLHMGNIMYDQLTGSYKLIDYGFSRIIIGSGAKSEIFSLNEIHNNKDDASRDLTQLITSFELINKINELQFTEGSFEHRVQQLIENVAYNGRCSGLGHSDHTHNFVGKGWSASYRYFNTHTNVNGTYNALKEAINDLPSSNATPSSISRRPSVSSSSSVSASASASAAPRTPRAGRAASAAVREEVGKTNEQNPGCMLFLLLMMLLAMRGAVWIYHGKGGRDPNIIMNYPLLNQPVISSKHATYPAISFPTHSIQMKPLSNSKNSKTRSNRSVSKRNNTRRRSYKVIKATIEDFNKLSLASFYHFMRHAFPKQEDDTIKEMLREAAMVPLQRPDVFSQIVEAVKNNDIDHMMEILQLNKIDVSKLGLEIEPYQEIWNTILDAYFEEKDSPFELLQTLLHVGDQVDDFLKRYHSADKETKKMMVMQTCITASDAPELMLE</sequence>
<dbReference type="EMBL" id="MN739591">
    <property type="protein sequence ID" value="QHT14825.1"/>
    <property type="molecule type" value="Genomic_DNA"/>
</dbReference>
<dbReference type="InterPro" id="IPR011009">
    <property type="entry name" value="Kinase-like_dom_sf"/>
</dbReference>
<feature type="compositionally biased region" description="Basic residues" evidence="1">
    <location>
        <begin position="476"/>
        <end position="491"/>
    </location>
</feature>
<dbReference type="PROSITE" id="PS50011">
    <property type="entry name" value="PROTEIN_KINASE_DOM"/>
    <property type="match status" value="1"/>
</dbReference>
<organism evidence="3">
    <name type="scientific">viral metagenome</name>
    <dbReference type="NCBI Taxonomy" id="1070528"/>
    <lineage>
        <taxon>unclassified sequences</taxon>
        <taxon>metagenomes</taxon>
        <taxon>organismal metagenomes</taxon>
    </lineage>
</organism>
<feature type="region of interest" description="Disordered" evidence="1">
    <location>
        <begin position="351"/>
        <end position="398"/>
    </location>
</feature>